<keyword evidence="3" id="KW-0808">Transferase</keyword>
<dbReference type="Proteomes" id="UP000198706">
    <property type="component" value="Unassembled WGS sequence"/>
</dbReference>
<keyword evidence="1" id="KW-1003">Cell membrane</keyword>
<gene>
    <name evidence="3" type="ORF">SAMN05216186_10488</name>
</gene>
<dbReference type="EMBL" id="FNFD01000004">
    <property type="protein sequence ID" value="SDK05471.1"/>
    <property type="molecule type" value="Genomic_DNA"/>
</dbReference>
<evidence type="ECO:0000256" key="1">
    <source>
        <dbReference type="ARBA" id="ARBA00022519"/>
    </source>
</evidence>
<dbReference type="AlphaFoldDB" id="A0A1G8YRQ1"/>
<protein>
    <submittedName>
        <fullName evidence="3">Rhamnosyltransferase</fullName>
    </submittedName>
</protein>
<dbReference type="PANTHER" id="PTHR43685">
    <property type="entry name" value="GLYCOSYLTRANSFERASE"/>
    <property type="match status" value="1"/>
</dbReference>
<organism evidence="3 4">
    <name type="scientific">Pseudomonas indica</name>
    <dbReference type="NCBI Taxonomy" id="137658"/>
    <lineage>
        <taxon>Bacteria</taxon>
        <taxon>Pseudomonadati</taxon>
        <taxon>Pseudomonadota</taxon>
        <taxon>Gammaproteobacteria</taxon>
        <taxon>Pseudomonadales</taxon>
        <taxon>Pseudomonadaceae</taxon>
        <taxon>Pseudomonas</taxon>
    </lineage>
</organism>
<dbReference type="RefSeq" id="WP_084334301.1">
    <property type="nucleotide sequence ID" value="NZ_FNFD01000004.1"/>
</dbReference>
<dbReference type="InterPro" id="IPR050834">
    <property type="entry name" value="Glycosyltransf_2"/>
</dbReference>
<keyword evidence="1" id="KW-0997">Cell inner membrane</keyword>
<dbReference type="PANTHER" id="PTHR43685:SF13">
    <property type="entry name" value="O ANTIGEN BIOSYNTHESIS RHAMNOSYLTRANSFERASE RFBN"/>
    <property type="match status" value="1"/>
</dbReference>
<proteinExistence type="predicted"/>
<dbReference type="InterPro" id="IPR029044">
    <property type="entry name" value="Nucleotide-diphossugar_trans"/>
</dbReference>
<name>A0A1G8YRQ1_9PSED</name>
<keyword evidence="1" id="KW-0472">Membrane</keyword>
<dbReference type="InterPro" id="IPR001173">
    <property type="entry name" value="Glyco_trans_2-like"/>
</dbReference>
<evidence type="ECO:0000259" key="2">
    <source>
        <dbReference type="Pfam" id="PF00535"/>
    </source>
</evidence>
<feature type="domain" description="Glycosyltransferase 2-like" evidence="2">
    <location>
        <begin position="14"/>
        <end position="179"/>
    </location>
</feature>
<dbReference type="Gene3D" id="3.90.550.10">
    <property type="entry name" value="Spore Coat Polysaccharide Biosynthesis Protein SpsA, Chain A"/>
    <property type="match status" value="1"/>
</dbReference>
<dbReference type="Pfam" id="PF00535">
    <property type="entry name" value="Glycos_transf_2"/>
    <property type="match status" value="1"/>
</dbReference>
<evidence type="ECO:0000313" key="4">
    <source>
        <dbReference type="Proteomes" id="UP000198706"/>
    </source>
</evidence>
<dbReference type="STRING" id="137658.SAMN05216186_10488"/>
<accession>A0A1G8YRQ1</accession>
<keyword evidence="4" id="KW-1185">Reference proteome</keyword>
<evidence type="ECO:0000313" key="3">
    <source>
        <dbReference type="EMBL" id="SDK05471.1"/>
    </source>
</evidence>
<reference evidence="3 4" key="1">
    <citation type="submission" date="2016-10" db="EMBL/GenBank/DDBJ databases">
        <authorList>
            <person name="de Groot N.N."/>
        </authorList>
    </citation>
    <scope>NUCLEOTIDE SEQUENCE [LARGE SCALE GENOMIC DNA]</scope>
    <source>
        <strain evidence="3 4">JCM 21544</strain>
    </source>
</reference>
<dbReference type="GO" id="GO:0044010">
    <property type="term" value="P:single-species biofilm formation"/>
    <property type="evidence" value="ECO:0007669"/>
    <property type="project" value="TreeGrafter"/>
</dbReference>
<sequence>MSDLLDNRKTRIACIVPTYNGRNDLARLLDSLEKQSASFDLFIVDSSSSDGTGELARSRVANVVTIPSSQFNHGGTRQMMVSRNPGYDIYVFLTQDAYLEDVDAIEHLVAPFKDEKVGAVCGRQLPHKDASPLAEHARLFNYPATSVVKSFEDAPVLGIKTAFMSNSFAAYRGAALMEVGGFPEHVIFAEDMYVAAKMLLGGWKVAYAGNAGCRHSHNYSLQEEFRRYFDMGVFHAREPWIRERFGGAGGEGLRYVKSELKFLGLPRLYLWPSAIFRNACKLLAYKLGQKEQGMSLALKKKLGMYKRYWDSPYAEKY</sequence>
<dbReference type="GO" id="GO:0016740">
    <property type="term" value="F:transferase activity"/>
    <property type="evidence" value="ECO:0007669"/>
    <property type="project" value="UniProtKB-KW"/>
</dbReference>
<dbReference type="SUPFAM" id="SSF53448">
    <property type="entry name" value="Nucleotide-diphospho-sugar transferases"/>
    <property type="match status" value="1"/>
</dbReference>